<evidence type="ECO:0000313" key="9">
    <source>
        <dbReference type="EMBL" id="CUM70664.1"/>
    </source>
</evidence>
<dbReference type="PANTHER" id="PTHR30008:SF0">
    <property type="entry name" value="EXODEOXYRIBONUCLEASE 7 LARGE SUBUNIT"/>
    <property type="match status" value="1"/>
</dbReference>
<accession>A0A173QY96</accession>
<comment type="subunit">
    <text evidence="5">Heterooligomer composed of large and small subunits.</text>
</comment>
<evidence type="ECO:0000256" key="1">
    <source>
        <dbReference type="ARBA" id="ARBA00022490"/>
    </source>
</evidence>
<dbReference type="GO" id="GO:0006308">
    <property type="term" value="P:DNA catabolic process"/>
    <property type="evidence" value="ECO:0007669"/>
    <property type="project" value="UniProtKB-UniRule"/>
</dbReference>
<evidence type="ECO:0000313" key="10">
    <source>
        <dbReference type="Proteomes" id="UP000095649"/>
    </source>
</evidence>
<dbReference type="GO" id="GO:0008855">
    <property type="term" value="F:exodeoxyribonuclease VII activity"/>
    <property type="evidence" value="ECO:0007669"/>
    <property type="project" value="UniProtKB-UniRule"/>
</dbReference>
<dbReference type="HAMAP" id="MF_00378">
    <property type="entry name" value="Exonuc_7_L"/>
    <property type="match status" value="1"/>
</dbReference>
<dbReference type="Proteomes" id="UP000095649">
    <property type="component" value="Unassembled WGS sequence"/>
</dbReference>
<dbReference type="NCBIfam" id="TIGR00237">
    <property type="entry name" value="xseA"/>
    <property type="match status" value="1"/>
</dbReference>
<comment type="similarity">
    <text evidence="5 6">Belongs to the XseA family.</text>
</comment>
<evidence type="ECO:0000256" key="4">
    <source>
        <dbReference type="ARBA" id="ARBA00022839"/>
    </source>
</evidence>
<dbReference type="InterPro" id="IPR003753">
    <property type="entry name" value="Exonuc_VII_L"/>
</dbReference>
<dbReference type="EC" id="3.1.11.6" evidence="5"/>
<evidence type="ECO:0000256" key="3">
    <source>
        <dbReference type="ARBA" id="ARBA00022801"/>
    </source>
</evidence>
<evidence type="ECO:0000259" key="7">
    <source>
        <dbReference type="Pfam" id="PF02601"/>
    </source>
</evidence>
<comment type="subcellular location">
    <subcellularLocation>
        <location evidence="5 6">Cytoplasm</location>
    </subcellularLocation>
</comment>
<dbReference type="Pfam" id="PF02601">
    <property type="entry name" value="Exonuc_VII_L"/>
    <property type="match status" value="1"/>
</dbReference>
<dbReference type="OrthoDB" id="9802795at2"/>
<sequence length="407" mass="45813">MADVISVSELNHYVKTLLDVNDGLFDLALRGEIANFVQNARSGHCYFSLRDEACSVKAVMFRTDARRLAFRPEEGMRVVVRCRATLYERDGAFQVYVNEMFPDGLGAAQLALEQLKARLEKEGLFDPAHKKPLPVYPKCIGVVTSKTGAALQDIRNVISRRWPSVRLLLCPVTVQGFEAARQIAAAIRTLDQSGRVDEIIVARGGGSREDLWVFNAEEIARAAFRCKTPLISAIGHEIDYTLLDFVADQRAPTPSAAAELAVPDREEQQRIFENIEENIHKNIQKRLALCYNGLEQYNFLLEQSAPSKILQQYSGRLQQMRQVIQAQQKARMNDKNMQLQHAAALAASLDPYRVLARGYALVTDTKGKACTVEQLQPEQTICVRSRQYQARCRVETVEEINESTQKL</sequence>
<protein>
    <recommendedName>
        <fullName evidence="5">Exodeoxyribonuclease 7 large subunit</fullName>
        <ecNumber evidence="5">3.1.11.6</ecNumber>
    </recommendedName>
    <alternativeName>
        <fullName evidence="5">Exodeoxyribonuclease VII large subunit</fullName>
        <shortName evidence="5">Exonuclease VII large subunit</shortName>
    </alternativeName>
</protein>
<dbReference type="GO" id="GO:0009318">
    <property type="term" value="C:exodeoxyribonuclease VII complex"/>
    <property type="evidence" value="ECO:0007669"/>
    <property type="project" value="UniProtKB-UniRule"/>
</dbReference>
<dbReference type="GO" id="GO:0005737">
    <property type="term" value="C:cytoplasm"/>
    <property type="evidence" value="ECO:0007669"/>
    <property type="project" value="UniProtKB-SubCell"/>
</dbReference>
<proteinExistence type="inferred from homology"/>
<dbReference type="Pfam" id="PF13742">
    <property type="entry name" value="tRNA_anti_2"/>
    <property type="match status" value="1"/>
</dbReference>
<keyword evidence="1 5" id="KW-0963">Cytoplasm</keyword>
<name>A0A173QY96_9FIRM</name>
<feature type="domain" description="Exonuclease VII large subunit C-terminal" evidence="7">
    <location>
        <begin position="124"/>
        <end position="288"/>
    </location>
</feature>
<dbReference type="GO" id="GO:0003676">
    <property type="term" value="F:nucleic acid binding"/>
    <property type="evidence" value="ECO:0007669"/>
    <property type="project" value="InterPro"/>
</dbReference>
<keyword evidence="2 5" id="KW-0540">Nuclease</keyword>
<dbReference type="EMBL" id="CYXN01000001">
    <property type="protein sequence ID" value="CUM70664.1"/>
    <property type="molecule type" value="Genomic_DNA"/>
</dbReference>
<dbReference type="PANTHER" id="PTHR30008">
    <property type="entry name" value="EXODEOXYRIBONUCLEASE 7 LARGE SUBUNIT"/>
    <property type="match status" value="1"/>
</dbReference>
<evidence type="ECO:0000256" key="5">
    <source>
        <dbReference type="HAMAP-Rule" id="MF_00378"/>
    </source>
</evidence>
<dbReference type="InterPro" id="IPR025824">
    <property type="entry name" value="OB-fold_nuc-bd_dom"/>
</dbReference>
<gene>
    <name evidence="5 9" type="primary">xseA</name>
    <name evidence="9" type="ORF">ERS852582_00143</name>
</gene>
<organism evidence="9 10">
    <name type="scientific">Faecalibacterium prausnitzii</name>
    <dbReference type="NCBI Taxonomy" id="853"/>
    <lineage>
        <taxon>Bacteria</taxon>
        <taxon>Bacillati</taxon>
        <taxon>Bacillota</taxon>
        <taxon>Clostridia</taxon>
        <taxon>Eubacteriales</taxon>
        <taxon>Oscillospiraceae</taxon>
        <taxon>Faecalibacterium</taxon>
    </lineage>
</organism>
<reference evidence="9 10" key="1">
    <citation type="submission" date="2015-09" db="EMBL/GenBank/DDBJ databases">
        <authorList>
            <consortium name="Pathogen Informatics"/>
        </authorList>
    </citation>
    <scope>NUCLEOTIDE SEQUENCE [LARGE SCALE GENOMIC DNA]</scope>
    <source>
        <strain evidence="9 10">2789STDY5834970</strain>
    </source>
</reference>
<keyword evidence="4 5" id="KW-0269">Exonuclease</keyword>
<comment type="catalytic activity">
    <reaction evidence="5 6">
        <text>Exonucleolytic cleavage in either 5'- to 3'- or 3'- to 5'-direction to yield nucleoside 5'-phosphates.</text>
        <dbReference type="EC" id="3.1.11.6"/>
    </reaction>
</comment>
<evidence type="ECO:0000259" key="8">
    <source>
        <dbReference type="Pfam" id="PF13742"/>
    </source>
</evidence>
<dbReference type="CDD" id="cd04489">
    <property type="entry name" value="ExoVII_LU_OBF"/>
    <property type="match status" value="1"/>
</dbReference>
<dbReference type="InterPro" id="IPR020579">
    <property type="entry name" value="Exonuc_VII_lsu_C"/>
</dbReference>
<evidence type="ECO:0000256" key="2">
    <source>
        <dbReference type="ARBA" id="ARBA00022722"/>
    </source>
</evidence>
<evidence type="ECO:0000256" key="6">
    <source>
        <dbReference type="RuleBase" id="RU004355"/>
    </source>
</evidence>
<feature type="domain" description="OB-fold nucleic acid binding" evidence="8">
    <location>
        <begin position="5"/>
        <end position="100"/>
    </location>
</feature>
<keyword evidence="3 5" id="KW-0378">Hydrolase</keyword>
<dbReference type="AlphaFoldDB" id="A0A173QY96"/>
<comment type="function">
    <text evidence="5">Bidirectionally degrades single-stranded DNA into large acid-insoluble oligonucleotides, which are then degraded further into small acid-soluble oligonucleotides.</text>
</comment>
<dbReference type="RefSeq" id="WP_055184417.1">
    <property type="nucleotide sequence ID" value="NZ_CYXN01000001.1"/>
</dbReference>